<dbReference type="InterPro" id="IPR018247">
    <property type="entry name" value="EF_Hand_1_Ca_BS"/>
</dbReference>
<organism evidence="6 7">
    <name type="scientific">Sandaracinomonas limnophila</name>
    <dbReference type="NCBI Taxonomy" id="1862386"/>
    <lineage>
        <taxon>Bacteria</taxon>
        <taxon>Pseudomonadati</taxon>
        <taxon>Bacteroidota</taxon>
        <taxon>Cytophagia</taxon>
        <taxon>Cytophagales</taxon>
        <taxon>Flectobacillaceae</taxon>
        <taxon>Sandaracinomonas</taxon>
    </lineage>
</organism>
<dbReference type="OrthoDB" id="9805017at2"/>
<dbReference type="Pfam" id="PF17892">
    <property type="entry name" value="Cadherin_5"/>
    <property type="match status" value="1"/>
</dbReference>
<dbReference type="SUPFAM" id="SSF49299">
    <property type="entry name" value="PKD domain"/>
    <property type="match status" value="1"/>
</dbReference>
<dbReference type="Gene3D" id="2.60.40.10">
    <property type="entry name" value="Immunoglobulins"/>
    <property type="match status" value="3"/>
</dbReference>
<feature type="region of interest" description="Disordered" evidence="1">
    <location>
        <begin position="4565"/>
        <end position="4584"/>
    </location>
</feature>
<feature type="domain" description="Cadherin-like" evidence="3">
    <location>
        <begin position="4333"/>
        <end position="4435"/>
    </location>
</feature>
<dbReference type="InterPro" id="IPR000408">
    <property type="entry name" value="Reg_chr_condens"/>
</dbReference>
<dbReference type="EMBL" id="SACY01000004">
    <property type="protein sequence ID" value="RVU24255.1"/>
    <property type="molecule type" value="Genomic_DNA"/>
</dbReference>
<protein>
    <submittedName>
        <fullName evidence="6">Tandem-95 repeat protein</fullName>
    </submittedName>
</protein>
<dbReference type="PANTHER" id="PTHR10199">
    <property type="entry name" value="THROMBOSPONDIN"/>
    <property type="match status" value="1"/>
</dbReference>
<evidence type="ECO:0000259" key="4">
    <source>
        <dbReference type="Pfam" id="PF19081"/>
    </source>
</evidence>
<dbReference type="PROSITE" id="PS50012">
    <property type="entry name" value="RCC1_3"/>
    <property type="match status" value="1"/>
</dbReference>
<dbReference type="SUPFAM" id="SSF49785">
    <property type="entry name" value="Galactose-binding domain-like"/>
    <property type="match status" value="3"/>
</dbReference>
<accession>A0A437PPN7</accession>
<dbReference type="Gene3D" id="2.60.120.260">
    <property type="entry name" value="Galactose-binding domain-like"/>
    <property type="match status" value="4"/>
</dbReference>
<feature type="region of interest" description="Disordered" evidence="1">
    <location>
        <begin position="4122"/>
        <end position="4149"/>
    </location>
</feature>
<dbReference type="Pfam" id="PF19081">
    <property type="entry name" value="Ig_7"/>
    <property type="match status" value="1"/>
</dbReference>
<dbReference type="InterPro" id="IPR009091">
    <property type="entry name" value="RCC1/BLIP-II"/>
</dbReference>
<dbReference type="InterPro" id="IPR044023">
    <property type="entry name" value="Ig_7"/>
</dbReference>
<feature type="signal peptide" evidence="2">
    <location>
        <begin position="1"/>
        <end position="42"/>
    </location>
</feature>
<dbReference type="InterPro" id="IPR045829">
    <property type="entry name" value="PKD_6"/>
</dbReference>
<comment type="caution">
    <text evidence="6">The sequence shown here is derived from an EMBL/GenBank/DDBJ whole genome shotgun (WGS) entry which is preliminary data.</text>
</comment>
<dbReference type="PROSITE" id="PS00018">
    <property type="entry name" value="EF_HAND_1"/>
    <property type="match status" value="7"/>
</dbReference>
<gene>
    <name evidence="6" type="ORF">EOJ36_10065</name>
</gene>
<keyword evidence="2" id="KW-0732">Signal</keyword>
<dbReference type="Gene3D" id="2.60.40.1200">
    <property type="match status" value="8"/>
</dbReference>
<dbReference type="GO" id="GO:0005509">
    <property type="term" value="F:calcium ion binding"/>
    <property type="evidence" value="ECO:0007669"/>
    <property type="project" value="InterPro"/>
</dbReference>
<dbReference type="Pfam" id="PF19408">
    <property type="entry name" value="PKD_6"/>
    <property type="match status" value="1"/>
</dbReference>
<name>A0A437PPN7_9BACT</name>
<keyword evidence="7" id="KW-1185">Reference proteome</keyword>
<feature type="chain" id="PRO_5019313348" evidence="2">
    <location>
        <begin position="43"/>
        <end position="6376"/>
    </location>
</feature>
<feature type="domain" description="Ig-like" evidence="4">
    <location>
        <begin position="4818"/>
        <end position="4896"/>
    </location>
</feature>
<dbReference type="NCBIfam" id="NF012211">
    <property type="entry name" value="tand_rpt_95"/>
    <property type="match status" value="14"/>
</dbReference>
<dbReference type="Proteomes" id="UP000282832">
    <property type="component" value="Unassembled WGS sequence"/>
</dbReference>
<sequence length="6376" mass="659018">MKQVATTSAIASASSSNHFGKMANKALLLACIFFLQLFTASAQTNSNCGFLPGDGCSNTDYTNYGLNSTNNVATIEYDNFLSTFHSTIVRTSSGKYIVWGENAANTGAGNLGFQTEINSTNFPALGNHRVLKATGASASSFASGVLGTGGQFAVLTTDGLYGWGAGGTLFSTTVKSNTTFGKIAATNGNALGLPPGVGVADVKMLTGTAKGLAITTCAGEVWILSFATNAINVRGNGGLSTVTAGDANNWSRVQTAAGVPLTGIVAARIKNDAVIALRNDNTIWTWGYKTSLGNGSATTNRNYATQMAHPDPTKTIKMIGITGGTNSVVEQKTYYVLMTDGSLYSMGGNYYRQLGIYSTASSLTWVQPRYNSATGPVMDNIAWLSVNEHDALYPSLNVITKAGTLYAWGYTDGAMLGVGTSTAASVSDPMIPRGVSATDKILAVNTGGHTSMIIKECESKFGYVGHKAYGSMASGVDDLLTESQYTFKTSAISICGAVTIDFKATTPMNAEGGTAYCSNVPVTLEGYPAGGEYKVVSGPATVSGNQVTFTGTGEVVLMYDASAVCNNTVTTTIKLPVVNCGDSDNDGILDKYDIDDDNDGVTDAVETPSCFYTASEWNTLNKSAFVSISSELNTLSPNVNFSALTDNVNTIGAIQFVTSTAQSQLNKELFKLTFSKPIQLDAFYIKKTSATQLFDAAATIKIQGSNDNTVWTDLSAVITAPTDATNVTANGSVSLTNSNKFSITTNAGAFKYYRIYGVTAGNVLSGIASEFYFDVNNATYQASYFPKATCTDLDTDKDGIPNRIDLDSDGDGCSDALESGSTTDTSVDFKFSGNVGTNGLADNLETAADNGIINYSNKYVSAALNKNYSVCADTDADGIKDWIDLDDDNDGVLDSEEYSCVTSLLSKTGINVSSSVPWVFNGVTSLNALLDGIDGTTYQAYPNASLSNQTALQFDLPEAKVLTLIELGNYPGQTPFAVGGTYKIQGWDGATWVDIVASQTVENSAKIYATNNSNKFSMPNNKTAYAKYRIYGISMSNQGNWAQELYFQQLVCTELDTDNDGVINRLDLDSDGDGCSDALESGATVSPTLNYQFSGAVGANGLDDSLETATESGVVKYTSTYKSAALNRNYSVCADTDNDTIKDIVDIDDDNDGVLDTAELTCSNSVMSKTGINVSSSVTWVFNGVTSLNALVDGIDGTNYQAYPNASLSGQTALQVDLPEAKVLTLIELGNYPGQTPFVEGGTYKIQGWNGTAWVDIVASQVVANTAPKYASNNSIKFSMPNNQTAYTRYRIYGISMSNQANWAQELYFQQLVCTDLDSDGDGIANRLELDSDGDGCSDALEAGATTNTTANYKFTGTMGTNGYDNTLETVVDNGITKYTSTYNTYATSKHLAICLDTDGDGIKDLVDIDDDNDGILDAIESPACFYSAQDFVRPTSVSTDLAIYSTNVISNAIDNNTATYSAFNGSLDWVGKNIFSLTAAAATRITGVSLDLTTWALSNGATNTFKLQGSTNGTTWTDLSAVVSSVNTTGTFVVNNTLQPNTAYGFYRLVGVAGTSYYGGVTEIKFILPTNFNASEYPKAECNSDTDGDGKINHLDLDSDGDGCSDALEAGATTNDAADFKFTGTVGANGLNNSLETATESGVVNYSSTYYPYATSKSLAVCLDTDGDGIKDLKDLDDDNDGVLDATESPNCYFTAEEMQVPVAISTALPIYTTNVITNAIDKNTTTSSAFSPSINWVGVDLFKLTAGSATKITGVTLNLVNWALSSATTNTFKLQGSADNSVWTDLSAPVASTSNTGTFVVSNTLQPNNAYNYYRLIGTEGTSYYGGVTEITFNLPTDYNPSYFPKSSCGSDTDGDGILNHLDLDSDGDGCSDAKEAGSSSTATSITAYPTGTDANTNGLLNNYEGTTAGTINYTSYYTYYANNNTLNLCQDTDKDGVGDLLDIDDDNDGVLDTQEYSCTPFNSTATCTSTELTTATFGIFKHCSGWESVDLDPGAAVVRADFDYMGLENGVPKFDLQGSYTTPLFGKISRTYQTVPGQTYTFSVRLISSFLDVGTSKPYLKAVNNADGAVIGTTYLNGTGIRSVTFVAMGTSTAITLGHDVGVYDANNQFWSEAGFTSNGAAYAPCTTLDTDNDGTPNHLDLDSDGDGCTDAIEAGGSTTSTSSTVYPTGTDANGNGLLNTYEGVTAGSYNYVSTYSNYALSKLINACSDVDKDGVNDVKDLDDDNDGVLDAEESPSCYKTFANFEKPVAVSTGLAIYSTNYIENSIDNNETTRSAFNGELNWVGVDLFKWTAASSINISGVSLNLSTWALSTAATNTFKLQGSADGTIWEDLSAPLASTNSSGILVVNNTLKPNNAYTYYRLVGVAGTSYYGGVTEMKFLAGPAFNASSYPLLSCIVDTDGDGVLNHLDVDSDGDGCADAIEARSSTTATDITNYPTGTDANTNGLLDNYESSSVAGTVNYTSTYSYYATSSVINFCLDTDGDGVSNIVDIDNDNDGILDSDELSCNPVPVNENGTCTPAQLGAGEYGIFTHCSGWKAYDFDLSATGVSQSDFDYMGLDYTNPSAPEPYFDLQGSNTNPIFGKIYKNYVTVPGMTYTFEVTLKNTFIDADNGSKPYLKAVDNATGSLLGSTYLNGIGVRTLTFVATSTSTMITFGHDSRVFLSGSQYWKGAKMTQNGKPLQECTLLDTDSDGKPNYLDLDSDADGCADAKEAGSSTTVTSTTAYPSGTDTNGNGLLNNYEGTTAGTINYTSTYNNYALANTLNACADTDSDGIGDVIDIDDDNDGVLDTQESTCVSSLMSKTGVTVSSPATWTYGTGLTNLNGLVDGVDGTTYAANTGATFTNASILEFTLPKATILSQIEIGNYPSQSFLNVDGTFKMQGWDGTQWGDIGITQVIANTASINASNNSIKFDMVHNFSAYSKYRIFGVNAKGTAGQWANEAYFTQRTCTDVDKDGDGIPNRLDLDSDGDGCADAVEANASSTAKSITVYPTGTDANNNGLNDNYESSTLGGAYNYASTYTDYALVNAIKACLDTDGDGVLDLKDLDDDNDGILDMDEMSACSTLTTPTAVTASASCCGGVAENTINNSGLIGTGLSAVTAVPNTLSDTYFRAEPNTSATLEYTLPANTTVGGVVLWASDVFNYGGGDGPLKDFKVEVIYNGVVTYTSETFTTKQPIGAGSNTGAQVFYLNKTFVNPSKIRLQVLTGWYDVNDNNSIQVGTETIAAGSIRSQYNLTIGEFKVICAPVDLDTDGDGTPNRLDLDSDGDGCADAKEAGSSTTATSTTVYTTGTDANSNGLLDNYEGTTAGTINYTSKYTDYALVKSLNYCLDSDTDGVPDVLDVDDDNDGLLDTVEDCVPPRISSIDHNFRLGYSGWTIAGANPTAAGQSTIGYYLTDDWDFNASLKRNITALPGEYLDVTLDIGKLGNNSTDFVRFYINNVLKFSISAAEMTGTHGSTQVFNFKILNDVVDPEFKFVFEHDHDAGNNDFNTNFIKVDRLQSCNNDLDGDGIPNRLDLDSDGDGCSDANEYYGVTTAEGTDGNQYYGNGNPPTVDATGKVTTATYTGTAANTTTAGKASVITTQPADQQVTGTTATFSATITAGSGTTTYQWQESKDGGATWTNITNGGIYAGATTATLTLTGVTSSMNEYRYRLQIKQSNFVCGDLASSVARLILGNTPKLIEDNVTATEDTPLTGNVLTNDAGSGTPASALTVNSFTIAGVTGTFTAGQTATIPNVGTIVINANGTYTFTPAANYTGAVPAITYTATDANGGTSTAALNITMTAVNDVPVATDDVVAATEDTPISGSVLTNDTDADGNTLSVTSFTINGVTYNAGTTANIPGVGTIVVNADGTYTFTPALNYVGEVPDITYAISDGKGGTDTGLIDITVAAGNDAPLASDDIVTTNAGTNATGNVLSNDTDLEGNTLTVTQFTVAGVTGTFTAGQTATIPGKGTITVNANGTFTFVPDAGFTGDVPIITYTVSDGNGGTDTGELDIYVAPVNAVPVAANDTKTVDEDNPAEGNVLLNDSDIDANTTLTVTQISFTIAGTVYTYPAGTLSTIPGVGTIIVNADGTYTFTPNSNWNGTVPDITYTVTDDDGGVATGTLGITVTPVNDSPIAVNDDNKVTPEDTPITGNVLSNDSDPEGQPITVSGFSIVGVTGTFLPGETATIPNVGTLVINADGSYTFTPVANYNGPVPQITYTAKDANGGQETAKLNISVSPVNDAPVAVDDVVTSPEGTVATGNLLSNDTDADGNTLSVTSFTVNGVTYPAGSIVTIPNVGTLVVKADGSYSFTPDAGYSGTVPTISYAISDGNGGTDTGDLKITVAPVNDAPVVKSELLVTNEDTPITDNILTNDTDPENDALTVTQFTVGGQTYTAGQTATIEGVGTIVVNANGSFTFTPAANYYGAVPVIGYTVTDGTTTTNGSLSLAIIAINDAPVVNNETAATPQNTTATGTVLANDTDVEGSTLTVTQFTIAGVTGTFTAGQTATIPNVGTLTINADGTYTFVPATNYSGPVPVATYTVSDGTTTSTGTLSISVTPVDSDGDGVMDFQEILDGTSPTDPCSFNPTSQTGTPSTAWSNADCDSDGITNGVEGVVDTDGDGKPNYKDTDSDGDGILDAVDLCRLVAGVFPTGCVAGVVPPAPPVPTGATYTAGVSTNPTSIVGTVPAAPAGQETVYCDATGANCSTTPPAMPTAPGVFTFCVKYKDLTTGLESSCVTETITILPAPPAPIDGTYTAGATVNPTTIAPTVPAAPTGQETIYCDAAGANCSNVAPALPTAPGVYVYCIKYKMTTAPFLESTPCVVDTVIIKPAKPTVADIAYCQNATATALTATPSTGGTLKWYTAATGGTGSATAPTPFTAAAGTFDFFVTQTVNGVESDRAKITVTVNAAPAMAATTLVQPTCTVATGTITVTATGNTGDTYSIDGINYQSSNIFTGVAAGTYNVTIKNTVGCVGPAATAVIYAQPATPSAAVITMNTSGTVCEGTATTLTTAATATSYQWYDANGAIVGATSQSYTTYVGGTYSLKVKNAAGCESLASNVLTNTVQTSPTATIAQGTVLAMNGSCNGTPITLTVSTNASGASYQWTQDGVDIAGATSASYPATAAGLYAVKVITNACTTLSDATKIIASPTVTTAVTPTVCSGNSVALSVDATQYSNAATYQWQKSTDGGTTWNNIAAAISANYNASASGDYRVVVTDGAVLTSCPTTVTVNALPTATLTLAPGSTVCAGTTITATATASGQASFTYQWLTGSTLMSGNTGTSLTINVAGDYSVKVVDANGCKVNSAPQTITVNALPTAAAVTVTDPTCTVTTGTLTVANPGGAGFSYSIDGTDFTNTTGIFTGLAPNTYNVYVKNATGCVSPATSSVIAAVPNAPAAPASITGSTSPTLGVTTSYAVAPVTNASYYVWTLPNGWTGTSVTASIAATVGAADGNITVKAVAANGCTSPATVLAVVSIAPVIEPDFNNGLINKPIAGSLATNDVINGGGTYGTPVAVAGNPTGATFTVNPDGSYSFTATQPGVYTYNVPVCPAGQTTNCPLSPVTFTVVDPLAANVAPAVNPDIATVKSGSSVTTNVLANDVCENPNCTLGTPTIVTQPAHGTVTVNPDGTLTYTPAAGFTGTDVLTYQVCDNSVNPAVCKTATVTYTVEPANAPATTTASDDAVRTVGDYPVTGNVLRNDASTDPNAVLTVTPQNTTIPGKGTIVMNADGSYTFTPAAGFTGTLDIPYTVCDNATPQNCATATLHVVVEPAAPVIEPDFNNGLINKPIAGSLATNDVINGGGTYGTPVAVAGNPTGATFTVNPDGTYSFTATQPGVYTYNVPVCPAGQTTNCPLSPVTFTVVDPLAANVAPAVNPDIATVKSGSSVTTNVLANDVCENPNCSLTNPTIVTQPAHGTVTVNPDGTLTYTPAAGFTGTDVLTYQVCDNSVNPAVCKTATVTYTVEPANAPATTTASDDAVRTVGDYPVTGNVLRNDASTDPNAVLTVTPQNTTIPGKGTIVMNADGSYTYTPAAGFTGTLDIPYTVCDNATPQNCATATLHVVVEPAAPVIEPDFNNGLVNSPIAGSLSTNDVIAGGGTYGTPVPASSNPTGATFTVNPDGSYSFTATQPGVYTYNVPVCPAGQTTNCPLSPVTFTVVDPLAANVAPAVNPDIATVKSGSSVTTNVLANDVCENPNCSLTNPTIVTQPAHGTVTVNPDGTLTYTPAAGFTGTDVLTYQVCDNSVSPQVCKTATVTYTVEPANTPATTTASDDAKTTTSNSFVSGNVLTNDGSTNPNAVLTVTSNGSIPASTGTITFNPDGSYTFVPNPNFTGTVNIPYTVCDNATPQNCSTATLHIVVEPAPTVIAPDFNNGLINKPIAGSLATNDVVA</sequence>
<dbReference type="InterPro" id="IPR028974">
    <property type="entry name" value="TSP_type-3_rpt"/>
</dbReference>
<dbReference type="Gene3D" id="2.60.40.3440">
    <property type="match status" value="3"/>
</dbReference>
<feature type="domain" description="PKD-like" evidence="5">
    <location>
        <begin position="5385"/>
        <end position="5459"/>
    </location>
</feature>
<evidence type="ECO:0000313" key="7">
    <source>
        <dbReference type="Proteomes" id="UP000282832"/>
    </source>
</evidence>
<proteinExistence type="predicted"/>
<dbReference type="InterPro" id="IPR035986">
    <property type="entry name" value="PKD_dom_sf"/>
</dbReference>
<evidence type="ECO:0000259" key="5">
    <source>
        <dbReference type="Pfam" id="PF19408"/>
    </source>
</evidence>
<evidence type="ECO:0000259" key="3">
    <source>
        <dbReference type="Pfam" id="PF17892"/>
    </source>
</evidence>
<dbReference type="SUPFAM" id="SSF50985">
    <property type="entry name" value="RCC1/BLIP-II"/>
    <property type="match status" value="1"/>
</dbReference>
<dbReference type="InterPro" id="IPR013783">
    <property type="entry name" value="Ig-like_fold"/>
</dbReference>
<dbReference type="InterPro" id="IPR008979">
    <property type="entry name" value="Galactose-bd-like_sf"/>
</dbReference>
<reference evidence="6 7" key="1">
    <citation type="submission" date="2019-01" db="EMBL/GenBank/DDBJ databases">
        <authorList>
            <person name="Chen W.-M."/>
        </authorList>
    </citation>
    <scope>NUCLEOTIDE SEQUENCE [LARGE SCALE GENOMIC DNA]</scope>
    <source>
        <strain evidence="6 7">FSY-15</strain>
    </source>
</reference>
<evidence type="ECO:0000313" key="6">
    <source>
        <dbReference type="EMBL" id="RVU24255.1"/>
    </source>
</evidence>
<dbReference type="InterPro" id="IPR041690">
    <property type="entry name" value="Cadherin_5"/>
</dbReference>
<dbReference type="Pfam" id="PF17963">
    <property type="entry name" value="Big_9"/>
    <property type="match status" value="13"/>
</dbReference>
<evidence type="ECO:0000256" key="1">
    <source>
        <dbReference type="SAM" id="MobiDB-lite"/>
    </source>
</evidence>
<dbReference type="SUPFAM" id="SSF103647">
    <property type="entry name" value="TSP type-3 repeat"/>
    <property type="match status" value="3"/>
</dbReference>
<dbReference type="RefSeq" id="WP_127804952.1">
    <property type="nucleotide sequence ID" value="NZ_SACY01000004.1"/>
</dbReference>
<dbReference type="Gene3D" id="2.60.40.2810">
    <property type="match status" value="2"/>
</dbReference>
<evidence type="ECO:0000256" key="2">
    <source>
        <dbReference type="SAM" id="SignalP"/>
    </source>
</evidence>
<dbReference type="Gene3D" id="4.10.1080.10">
    <property type="entry name" value="TSP type-3 repeat"/>
    <property type="match status" value="1"/>
</dbReference>
<feature type="non-terminal residue" evidence="6">
    <location>
        <position position="6376"/>
    </location>
</feature>